<dbReference type="GO" id="GO:0016020">
    <property type="term" value="C:membrane"/>
    <property type="evidence" value="ECO:0007669"/>
    <property type="project" value="UniProtKB-SubCell"/>
</dbReference>
<organism evidence="11 12">
    <name type="scientific">Cyclotella cryptica</name>
    <dbReference type="NCBI Taxonomy" id="29204"/>
    <lineage>
        <taxon>Eukaryota</taxon>
        <taxon>Sar</taxon>
        <taxon>Stramenopiles</taxon>
        <taxon>Ochrophyta</taxon>
        <taxon>Bacillariophyta</taxon>
        <taxon>Coscinodiscophyceae</taxon>
        <taxon>Thalassiosirophycidae</taxon>
        <taxon>Stephanodiscales</taxon>
        <taxon>Stephanodiscaceae</taxon>
        <taxon>Cyclotella</taxon>
    </lineage>
</organism>
<dbReference type="GO" id="GO:0034220">
    <property type="term" value="P:monoatomic ion transmembrane transport"/>
    <property type="evidence" value="ECO:0007669"/>
    <property type="project" value="UniProtKB-KW"/>
</dbReference>
<keyword evidence="12" id="KW-1185">Reference proteome</keyword>
<comment type="caution">
    <text evidence="11">The sequence shown here is derived from an EMBL/GenBank/DDBJ whole genome shotgun (WGS) entry which is preliminary data.</text>
</comment>
<feature type="transmembrane region" description="Helical" evidence="9">
    <location>
        <begin position="39"/>
        <end position="59"/>
    </location>
</feature>
<protein>
    <recommendedName>
        <fullName evidence="10">Potassium channel domain-containing protein</fullName>
    </recommendedName>
</protein>
<feature type="transmembrane region" description="Helical" evidence="9">
    <location>
        <begin position="9"/>
        <end position="27"/>
    </location>
</feature>
<accession>A0ABD3PUD0</accession>
<keyword evidence="7 8" id="KW-0407">Ion channel</keyword>
<reference evidence="11 12" key="1">
    <citation type="journal article" date="2020" name="G3 (Bethesda)">
        <title>Improved Reference Genome for Cyclotella cryptica CCMP332, a Model for Cell Wall Morphogenesis, Salinity Adaptation, and Lipid Production in Diatoms (Bacillariophyta).</title>
        <authorList>
            <person name="Roberts W.R."/>
            <person name="Downey K.M."/>
            <person name="Ruck E.C."/>
            <person name="Traller J.C."/>
            <person name="Alverson A.J."/>
        </authorList>
    </citation>
    <scope>NUCLEOTIDE SEQUENCE [LARGE SCALE GENOMIC DNA]</scope>
    <source>
        <strain evidence="11 12">CCMP332</strain>
    </source>
</reference>
<keyword evidence="5 8" id="KW-0406">Ion transport</keyword>
<dbReference type="InterPro" id="IPR003280">
    <property type="entry name" value="2pore_dom_K_chnl"/>
</dbReference>
<comment type="similarity">
    <text evidence="8">Belongs to the two pore domain potassium channel (TC 1.A.1.8) family.</text>
</comment>
<dbReference type="EMBL" id="JABMIG020000111">
    <property type="protein sequence ID" value="KAL3791675.1"/>
    <property type="molecule type" value="Genomic_DNA"/>
</dbReference>
<evidence type="ECO:0000313" key="11">
    <source>
        <dbReference type="EMBL" id="KAL3791675.1"/>
    </source>
</evidence>
<keyword evidence="2 8" id="KW-0813">Transport</keyword>
<dbReference type="Gene3D" id="1.10.287.70">
    <property type="match status" value="2"/>
</dbReference>
<evidence type="ECO:0000313" key="12">
    <source>
        <dbReference type="Proteomes" id="UP001516023"/>
    </source>
</evidence>
<dbReference type="SUPFAM" id="SSF81324">
    <property type="entry name" value="Voltage-gated potassium channels"/>
    <property type="match status" value="2"/>
</dbReference>
<dbReference type="AlphaFoldDB" id="A0ABD3PUD0"/>
<dbReference type="PANTHER" id="PTHR11003">
    <property type="entry name" value="POTASSIUM CHANNEL, SUBFAMILY K"/>
    <property type="match status" value="1"/>
</dbReference>
<evidence type="ECO:0000256" key="4">
    <source>
        <dbReference type="ARBA" id="ARBA00022989"/>
    </source>
</evidence>
<keyword evidence="3 8" id="KW-0812">Transmembrane</keyword>
<evidence type="ECO:0000256" key="3">
    <source>
        <dbReference type="ARBA" id="ARBA00022692"/>
    </source>
</evidence>
<evidence type="ECO:0000256" key="1">
    <source>
        <dbReference type="ARBA" id="ARBA00004141"/>
    </source>
</evidence>
<evidence type="ECO:0000259" key="10">
    <source>
        <dbReference type="Pfam" id="PF07885"/>
    </source>
</evidence>
<feature type="domain" description="Potassium channel" evidence="10">
    <location>
        <begin position="20"/>
        <end position="90"/>
    </location>
</feature>
<dbReference type="PANTHER" id="PTHR11003:SF291">
    <property type="entry name" value="IP11374P"/>
    <property type="match status" value="1"/>
</dbReference>
<evidence type="ECO:0000256" key="7">
    <source>
        <dbReference type="ARBA" id="ARBA00023303"/>
    </source>
</evidence>
<feature type="transmembrane region" description="Helical" evidence="9">
    <location>
        <begin position="101"/>
        <end position="119"/>
    </location>
</feature>
<feature type="domain" description="Potassium channel" evidence="10">
    <location>
        <begin position="117"/>
        <end position="176"/>
    </location>
</feature>
<evidence type="ECO:0000256" key="6">
    <source>
        <dbReference type="ARBA" id="ARBA00023136"/>
    </source>
</evidence>
<evidence type="ECO:0000256" key="5">
    <source>
        <dbReference type="ARBA" id="ARBA00023065"/>
    </source>
</evidence>
<proteinExistence type="inferred from homology"/>
<evidence type="ECO:0000256" key="8">
    <source>
        <dbReference type="RuleBase" id="RU003857"/>
    </source>
</evidence>
<gene>
    <name evidence="11" type="ORF">HJC23_003932</name>
</gene>
<keyword evidence="4 9" id="KW-1133">Transmembrane helix</keyword>
<evidence type="ECO:0000256" key="9">
    <source>
        <dbReference type="SAM" id="Phobius"/>
    </source>
</evidence>
<sequence length="202" mass="21353">MAGLSSSRLLTVAATLMGVGTVGFYNIDGMMAHDAKGHRWINAFYCCVITLTTVGYGDICPSDKLSHLGQIFIISLSFCGLGMFCGPIMDFSSSWKTRIPGGVIGPGLCALGVGILLFTQIEEMSVANAAYLAVITGTTVGYGDLRPATDVGRLATALFAIFVVNVIGGMLEPARDYLSQLCLPPTSTTAKNTKKKKKKKKA</sequence>
<keyword evidence="6 9" id="KW-0472">Membrane</keyword>
<feature type="transmembrane region" description="Helical" evidence="9">
    <location>
        <begin position="151"/>
        <end position="171"/>
    </location>
</feature>
<evidence type="ECO:0000256" key="2">
    <source>
        <dbReference type="ARBA" id="ARBA00022448"/>
    </source>
</evidence>
<comment type="subcellular location">
    <subcellularLocation>
        <location evidence="1">Membrane</location>
        <topology evidence="1">Multi-pass membrane protein</topology>
    </subcellularLocation>
</comment>
<name>A0ABD3PUD0_9STRA</name>
<dbReference type="PRINTS" id="PR01333">
    <property type="entry name" value="2POREKCHANEL"/>
</dbReference>
<dbReference type="Proteomes" id="UP001516023">
    <property type="component" value="Unassembled WGS sequence"/>
</dbReference>
<dbReference type="Pfam" id="PF07885">
    <property type="entry name" value="Ion_trans_2"/>
    <property type="match status" value="2"/>
</dbReference>
<dbReference type="InterPro" id="IPR013099">
    <property type="entry name" value="K_chnl_dom"/>
</dbReference>
<feature type="transmembrane region" description="Helical" evidence="9">
    <location>
        <begin position="71"/>
        <end position="89"/>
    </location>
</feature>